<keyword evidence="2" id="KW-0472">Membrane</keyword>
<dbReference type="AlphaFoldDB" id="A0A1M7IS32"/>
<dbReference type="GO" id="GO:0006508">
    <property type="term" value="P:proteolysis"/>
    <property type="evidence" value="ECO:0007669"/>
    <property type="project" value="InterPro"/>
</dbReference>
<sequence>MRPNNIKYNRKTGTLIKRVPVFYIVLIALLISFFGFAQNNNKKQLTAADYQLWSYLKAEKLSENAKWVSFSVSYKSGSDTLFVKNTKETKTFSFPGASKGEFIGDNWFCMMSSKQELKIVNLHTSKQETLQGVIKYDLSTEPYEIIILKKSDAGKKRLLIKVLGSDKSIILNDIGNYWYNQKTSAIVYTTMSGNATTIAIMNLRDKTTSVIASSINAVEYSDIVWQENGNSIAFLEQPLDNKTARTCVGYYKISEHELSIFNPALQEDFPIDTQIISSSFANLQIAKDGQRIFFGLQKTIIPPDITQVQIWSTADKFIYPSKVQIDGWDKIAKVAVWWPRQNRFSCITNNELPHLMLSGDQKQALLYNPQQYEPQANYDGNLDFYISELETGKRKLVLQNQSGNSQWTSVSPGGKYVVYFKSNHWWVYDILTGLHKNLTKELGVFFSDNESDYPEEASPFGNPGWIVGDKTLFVYDKYDIWSLASDDSTALRLTRGCENKTTYRIVSQSKEDSNKMNYDGTYKGQFGPTDRLVIKTEALDHTGYCLWDKKNGLQPLLDKKMHTSQFITSVKSEAYVYVEENFNSPPKLLFKENRNSKEKVLFQSNPQHFKYNWGSSKLIAYTNSNGSALNGVLFYPANYHATTKYPMVVHVYEKQSKELYNYVNPSKNNSTGFNIANFTSRGYFVFLPDIVYEIGNPGSSAVDCVVSATRKVIASESSIDSTRVGLTGHSYGGYETDYIITQTNMFKAAVAGAAITDYVSGYLYVSDMQKPNFWHYEFGQLRIGKSLYEDYTGYLQNSPIYHADKVSTPLLSWAGKQDYHVHYYQSIEFYLALRRLGKINTMLIYPGEEHVLIEEKHQQDLTQKIEQWFDYYLKGEKKPQWF</sequence>
<name>A0A1M7IS32_9FLAO</name>
<dbReference type="PANTHER" id="PTHR42776:SF27">
    <property type="entry name" value="DIPEPTIDYL PEPTIDASE FAMILY MEMBER 6"/>
    <property type="match status" value="1"/>
</dbReference>
<accession>A0A1M7IS32</accession>
<evidence type="ECO:0000313" key="5">
    <source>
        <dbReference type="Proteomes" id="UP000184028"/>
    </source>
</evidence>
<dbReference type="EMBL" id="FRBT01000006">
    <property type="protein sequence ID" value="SHM43530.1"/>
    <property type="molecule type" value="Genomic_DNA"/>
</dbReference>
<dbReference type="InterPro" id="IPR011042">
    <property type="entry name" value="6-blade_b-propeller_TolB-like"/>
</dbReference>
<keyword evidence="5" id="KW-1185">Reference proteome</keyword>
<dbReference type="SUPFAM" id="SSF82171">
    <property type="entry name" value="DPP6 N-terminal domain-like"/>
    <property type="match status" value="1"/>
</dbReference>
<keyword evidence="2" id="KW-1133">Transmembrane helix</keyword>
<evidence type="ECO:0000259" key="3">
    <source>
        <dbReference type="Pfam" id="PF00326"/>
    </source>
</evidence>
<dbReference type="Gene3D" id="2.120.10.30">
    <property type="entry name" value="TolB, C-terminal domain"/>
    <property type="match status" value="1"/>
</dbReference>
<dbReference type="OrthoDB" id="9812921at2"/>
<keyword evidence="4" id="KW-0645">Protease</keyword>
<evidence type="ECO:0000256" key="2">
    <source>
        <dbReference type="SAM" id="Phobius"/>
    </source>
</evidence>
<dbReference type="STRING" id="946677.SAMN05444484_10626"/>
<feature type="transmembrane region" description="Helical" evidence="2">
    <location>
        <begin position="21"/>
        <end position="37"/>
    </location>
</feature>
<proteinExistence type="predicted"/>
<dbReference type="Gene3D" id="3.40.50.1820">
    <property type="entry name" value="alpha/beta hydrolase"/>
    <property type="match status" value="1"/>
</dbReference>
<evidence type="ECO:0000256" key="1">
    <source>
        <dbReference type="ARBA" id="ARBA00022801"/>
    </source>
</evidence>
<feature type="domain" description="Peptidase S9 prolyl oligopeptidase catalytic" evidence="3">
    <location>
        <begin position="702"/>
        <end position="875"/>
    </location>
</feature>
<gene>
    <name evidence="4" type="ORF">SAMN05444484_10626</name>
</gene>
<keyword evidence="4" id="KW-0031">Aminopeptidase</keyword>
<dbReference type="GO" id="GO:0004177">
    <property type="term" value="F:aminopeptidase activity"/>
    <property type="evidence" value="ECO:0007669"/>
    <property type="project" value="UniProtKB-KW"/>
</dbReference>
<dbReference type="GO" id="GO:0004252">
    <property type="term" value="F:serine-type endopeptidase activity"/>
    <property type="evidence" value="ECO:0007669"/>
    <property type="project" value="TreeGrafter"/>
</dbReference>
<evidence type="ECO:0000313" key="4">
    <source>
        <dbReference type="EMBL" id="SHM43530.1"/>
    </source>
</evidence>
<dbReference type="RefSeq" id="WP_082815811.1">
    <property type="nucleotide sequence ID" value="NZ_FRBT01000006.1"/>
</dbReference>
<protein>
    <submittedName>
        <fullName evidence="4">Dipeptidyl aminopeptidase/acylaminoacyl peptidase</fullName>
    </submittedName>
</protein>
<dbReference type="InterPro" id="IPR029058">
    <property type="entry name" value="AB_hydrolase_fold"/>
</dbReference>
<reference evidence="5" key="1">
    <citation type="submission" date="2016-11" db="EMBL/GenBank/DDBJ databases">
        <authorList>
            <person name="Varghese N."/>
            <person name="Submissions S."/>
        </authorList>
    </citation>
    <scope>NUCLEOTIDE SEQUENCE [LARGE SCALE GENOMIC DNA]</scope>
    <source>
        <strain evidence="5">DSM 24724</strain>
    </source>
</reference>
<dbReference type="InterPro" id="IPR001375">
    <property type="entry name" value="Peptidase_S9_cat"/>
</dbReference>
<keyword evidence="1" id="KW-0378">Hydrolase</keyword>
<dbReference type="Pfam" id="PF00326">
    <property type="entry name" value="Peptidase_S9"/>
    <property type="match status" value="1"/>
</dbReference>
<dbReference type="SUPFAM" id="SSF53474">
    <property type="entry name" value="alpha/beta-Hydrolases"/>
    <property type="match status" value="1"/>
</dbReference>
<keyword evidence="2" id="KW-0812">Transmembrane</keyword>
<dbReference type="Proteomes" id="UP000184028">
    <property type="component" value="Unassembled WGS sequence"/>
</dbReference>
<organism evidence="4 5">
    <name type="scientific">Flavobacterium chilense</name>
    <dbReference type="NCBI Taxonomy" id="946677"/>
    <lineage>
        <taxon>Bacteria</taxon>
        <taxon>Pseudomonadati</taxon>
        <taxon>Bacteroidota</taxon>
        <taxon>Flavobacteriia</taxon>
        <taxon>Flavobacteriales</taxon>
        <taxon>Flavobacteriaceae</taxon>
        <taxon>Flavobacterium</taxon>
    </lineage>
</organism>
<dbReference type="PANTHER" id="PTHR42776">
    <property type="entry name" value="SERINE PEPTIDASE S9 FAMILY MEMBER"/>
    <property type="match status" value="1"/>
</dbReference>